<keyword evidence="3" id="KW-0547">Nucleotide-binding</keyword>
<dbReference type="SUPFAM" id="SSF52540">
    <property type="entry name" value="P-loop containing nucleoside triphosphate hydrolases"/>
    <property type="match status" value="2"/>
</dbReference>
<dbReference type="PhylomeDB" id="A0A167UK09"/>
<keyword evidence="6" id="KW-0067">ATP-binding</keyword>
<gene>
    <name evidence="13" type="ORF">EN45_079460</name>
</gene>
<dbReference type="InterPro" id="IPR014001">
    <property type="entry name" value="Helicase_ATP-bd"/>
</dbReference>
<keyword evidence="8" id="KW-0539">Nucleus</keyword>
<reference evidence="13" key="1">
    <citation type="journal article" date="2014" name="Genome Announc.">
        <title>Complete sequencing and chromosome-scale genome assembly of the industrial progenitor strain P2niaD18 from the penicillin producer Penicillium chrysogenum.</title>
        <authorList>
            <person name="Specht T."/>
            <person name="Dahlmann T.A."/>
            <person name="Zadra I."/>
            <person name="Kurnsteiner H."/>
            <person name="Kuck U."/>
        </authorList>
    </citation>
    <scope>NUCLEOTIDE SEQUENCE [LARGE SCALE GENOMIC DNA]</scope>
    <source>
        <strain evidence="13">P2niaD18</strain>
    </source>
</reference>
<dbReference type="PANTHER" id="PTHR45797:SF1">
    <property type="entry name" value="HELICASE ARIP4"/>
    <property type="match status" value="1"/>
</dbReference>
<evidence type="ECO:0000256" key="10">
    <source>
        <dbReference type="SAM" id="MobiDB-lite"/>
    </source>
</evidence>
<organism evidence="13">
    <name type="scientific">Penicillium chrysogenum</name>
    <name type="common">Penicillium notatum</name>
    <dbReference type="NCBI Taxonomy" id="5076"/>
    <lineage>
        <taxon>Eukaryota</taxon>
        <taxon>Fungi</taxon>
        <taxon>Dikarya</taxon>
        <taxon>Ascomycota</taxon>
        <taxon>Pezizomycotina</taxon>
        <taxon>Eurotiomycetes</taxon>
        <taxon>Eurotiomycetidae</taxon>
        <taxon>Eurotiales</taxon>
        <taxon>Aspergillaceae</taxon>
        <taxon>Penicillium</taxon>
        <taxon>Penicillium chrysogenum species complex</taxon>
    </lineage>
</organism>
<evidence type="ECO:0000256" key="9">
    <source>
        <dbReference type="SAM" id="Coils"/>
    </source>
</evidence>
<feature type="region of interest" description="Disordered" evidence="10">
    <location>
        <begin position="104"/>
        <end position="217"/>
    </location>
</feature>
<keyword evidence="9" id="KW-0175">Coiled coil</keyword>
<dbReference type="GO" id="GO:0004386">
    <property type="term" value="F:helicase activity"/>
    <property type="evidence" value="ECO:0007669"/>
    <property type="project" value="UniProtKB-KW"/>
</dbReference>
<dbReference type="EMBL" id="CM002799">
    <property type="protein sequence ID" value="KZN89347.1"/>
    <property type="molecule type" value="Genomic_DNA"/>
</dbReference>
<feature type="compositionally biased region" description="Polar residues" evidence="10">
    <location>
        <begin position="104"/>
        <end position="122"/>
    </location>
</feature>
<dbReference type="GO" id="GO:0005524">
    <property type="term" value="F:ATP binding"/>
    <property type="evidence" value="ECO:0007669"/>
    <property type="project" value="UniProtKB-KW"/>
</dbReference>
<feature type="coiled-coil region" evidence="9">
    <location>
        <begin position="262"/>
        <end position="289"/>
    </location>
</feature>
<evidence type="ECO:0000256" key="1">
    <source>
        <dbReference type="ARBA" id="ARBA00004123"/>
    </source>
</evidence>
<dbReference type="InterPro" id="IPR000330">
    <property type="entry name" value="SNF2_N"/>
</dbReference>
<dbReference type="GO" id="GO:0016887">
    <property type="term" value="F:ATP hydrolysis activity"/>
    <property type="evidence" value="ECO:0007669"/>
    <property type="project" value="InterPro"/>
</dbReference>
<comment type="subcellular location">
    <subcellularLocation>
        <location evidence="1">Nucleus</location>
    </subcellularLocation>
</comment>
<evidence type="ECO:0000259" key="11">
    <source>
        <dbReference type="PROSITE" id="PS51192"/>
    </source>
</evidence>
<evidence type="ECO:0000259" key="12">
    <source>
        <dbReference type="PROSITE" id="PS51194"/>
    </source>
</evidence>
<dbReference type="Pfam" id="PF00271">
    <property type="entry name" value="Helicase_C"/>
    <property type="match status" value="1"/>
</dbReference>
<feature type="domain" description="Helicase ATP-binding" evidence="11">
    <location>
        <begin position="705"/>
        <end position="907"/>
    </location>
</feature>
<evidence type="ECO:0000256" key="4">
    <source>
        <dbReference type="ARBA" id="ARBA00022801"/>
    </source>
</evidence>
<dbReference type="SMART" id="SM00490">
    <property type="entry name" value="HELICc"/>
    <property type="match status" value="1"/>
</dbReference>
<comment type="similarity">
    <text evidence="2">Belongs to the SNF2/RAD54 helicase family.</text>
</comment>
<dbReference type="InterPro" id="IPR044574">
    <property type="entry name" value="ARIP4-like"/>
</dbReference>
<dbReference type="Gene3D" id="3.40.50.300">
    <property type="entry name" value="P-loop containing nucleotide triphosphate hydrolases"/>
    <property type="match status" value="1"/>
</dbReference>
<keyword evidence="7" id="KW-0238">DNA-binding</keyword>
<dbReference type="SMART" id="SM00487">
    <property type="entry name" value="DEXDc"/>
    <property type="match status" value="1"/>
</dbReference>
<dbReference type="GO" id="GO:0005634">
    <property type="term" value="C:nucleus"/>
    <property type="evidence" value="ECO:0007669"/>
    <property type="project" value="UniProtKB-SubCell"/>
</dbReference>
<name>A0A167UK09_PENCH</name>
<feature type="domain" description="Helicase C-terminal" evidence="12">
    <location>
        <begin position="1092"/>
        <end position="1251"/>
    </location>
</feature>
<dbReference type="InterPro" id="IPR013761">
    <property type="entry name" value="SAM/pointed_sf"/>
</dbReference>
<keyword evidence="4" id="KW-0378">Hydrolase</keyword>
<feature type="region of interest" description="Disordered" evidence="10">
    <location>
        <begin position="1027"/>
        <end position="1053"/>
    </location>
</feature>
<dbReference type="Pfam" id="PF00176">
    <property type="entry name" value="SNF2-rel_dom"/>
    <property type="match status" value="1"/>
</dbReference>
<proteinExistence type="inferred from homology"/>
<dbReference type="Pfam" id="PF24580">
    <property type="entry name" value="DUF7607"/>
    <property type="match status" value="1"/>
</dbReference>
<dbReference type="Gene3D" id="1.10.150.50">
    <property type="entry name" value="Transcription Factor, Ets-1"/>
    <property type="match status" value="1"/>
</dbReference>
<protein>
    <submittedName>
        <fullName evidence="13">Protein CHROMATIN REMODELING</fullName>
    </submittedName>
</protein>
<dbReference type="Gene3D" id="3.40.50.10810">
    <property type="entry name" value="Tandem AAA-ATPase domain"/>
    <property type="match status" value="1"/>
</dbReference>
<evidence type="ECO:0000256" key="2">
    <source>
        <dbReference type="ARBA" id="ARBA00007025"/>
    </source>
</evidence>
<evidence type="ECO:0000256" key="8">
    <source>
        <dbReference type="ARBA" id="ARBA00023242"/>
    </source>
</evidence>
<dbReference type="PROSITE" id="PS51194">
    <property type="entry name" value="HELICASE_CTER"/>
    <property type="match status" value="1"/>
</dbReference>
<evidence type="ECO:0000256" key="3">
    <source>
        <dbReference type="ARBA" id="ARBA00022741"/>
    </source>
</evidence>
<keyword evidence="5" id="KW-0347">Helicase</keyword>
<evidence type="ECO:0000256" key="5">
    <source>
        <dbReference type="ARBA" id="ARBA00022806"/>
    </source>
</evidence>
<dbReference type="InterPro" id="IPR038718">
    <property type="entry name" value="SNF2-like_sf"/>
</dbReference>
<dbReference type="PROSITE" id="PS51192">
    <property type="entry name" value="HELICASE_ATP_BIND_1"/>
    <property type="match status" value="1"/>
</dbReference>
<dbReference type="InterPro" id="IPR027417">
    <property type="entry name" value="P-loop_NTPase"/>
</dbReference>
<evidence type="ECO:0000256" key="7">
    <source>
        <dbReference type="ARBA" id="ARBA00023125"/>
    </source>
</evidence>
<dbReference type="InterPro" id="IPR049730">
    <property type="entry name" value="SNF2/RAD54-like_C"/>
</dbReference>
<sequence>MSLIKDPKDWTVDELIKFLCHDKPGDWSNNLACPDLVRLEASLRENLVSGLSFLKITDGHVKEDLGVKPISQRQYILEACNWLQRRSPKYQMDRLDQQGLLVNDNNSTSNHPIHPTVSSSLPPTGEKRRRVGTTTAARPSAPSLPGPLAPEGPRAPVFDDGFYERLLSTYPPDDTEGLPLLGGSGSEGEYDTETREELAEDEQSREGTPPDVSGHLEEADFDEIVDDYVDERKNQFLEIRLPKEQSKAFHIWNEGKQFPGLKDEISTQLARLEERTKSLRKALSEARHSSRPSLVKACACLDPTLADICLYEWKLSILEQISPPPRLARPPRITRPERPTVNVDGEVTLTSDSGSALGIGEMEHKSPEQSEDGLSLVRSPDISEPEEGQVVQDQEEPRAREASQVGPFHDYSSDEDLGHLFYKDENYEPPVAKRRRLEKYILDQESPIPPFSAMKTMPLNPDIALPSKEREGQAQMGANTYPVDPMCLKTHDSVDPAIDDDGETDEAVLVFDDVYSMTWATIEESGNRIHLLAKGLMDLDRNRLRQLPVFLAKYMPCVYREHARDALKSMCEDSSAMEGWDPEESHCTMLMTALFMSWVNVIHIPIDALKAKDVKAALVAVRDEEQNQFAPFFKCLNELLRGYRKWLNLPYRPRSGGMNSDGHAHTGNPSKPVSSGIPRIYLDRHIAQYVQTHQLSGIQFMFRNIVEDKSGQGCLLSHTMGLGKTMQVISLLVTISNAGQSPDPAIHGQIPEELRQSKTLILCPASLIQNWRDQFAMWSPPNHNLGKIRSIPAKKPTLDRNEEICGWNDEGGILILSYNIFRMLTKDNVGKDNDQGQRSVNESVKSLVLNSPTLVVVDEAQGLRNQGSQIAEAASRLRTRKRIALTGTPISNGLEDYYWMVNWVAPQLLGSFEKFKEDFIEPIENGSQIESKREDRRKALLCQAMFLSLTESKAQRMDMSVLGVDLPPKYEFSVYFELTSLQKSLYNIFVQGVALRKEAGVAPRLMSWLPLLKLCCNHPAIFKAELESRKSKNSTGEQKDPSSDGPGANLGSNVPVEKNITKSMLPELHDAFKEAPDSLDPSLSSRVMILNEIINQAIAVGDKILVFSSSIPTLNYLAQVMEKTQRKYALLEGTIPTTKRLELVRGFNNDPSTYVFLISTKAGGVGLNIQTANRVVIFDFEFNPTWEEQAIGRAYRIGQKKKVFVYRLVAAGTVEEKIFCKATFKSQLAGRLLDDEHVARMGSKAEEKYLVPWSKSAQQGGICPKALAKDPGTLERIKSSKCAQYILSVKEVDHERDPDDTLTAEEWRTVEDGLKKMRGLRITSKEQSKEL</sequence>
<dbReference type="InterPro" id="IPR001650">
    <property type="entry name" value="Helicase_C-like"/>
</dbReference>
<feature type="region of interest" description="Disordered" evidence="10">
    <location>
        <begin position="344"/>
        <end position="413"/>
    </location>
</feature>
<evidence type="ECO:0000256" key="6">
    <source>
        <dbReference type="ARBA" id="ARBA00022840"/>
    </source>
</evidence>
<evidence type="ECO:0000313" key="13">
    <source>
        <dbReference type="EMBL" id="KZN89347.1"/>
    </source>
</evidence>
<feature type="compositionally biased region" description="Basic and acidic residues" evidence="10">
    <location>
        <begin position="192"/>
        <end position="205"/>
    </location>
</feature>
<dbReference type="GO" id="GO:0003677">
    <property type="term" value="F:DNA binding"/>
    <property type="evidence" value="ECO:0007669"/>
    <property type="project" value="UniProtKB-KW"/>
</dbReference>
<dbReference type="PANTHER" id="PTHR45797">
    <property type="entry name" value="RAD54-LIKE"/>
    <property type="match status" value="1"/>
</dbReference>
<accession>A0A167UK09</accession>
<dbReference type="Proteomes" id="UP000076449">
    <property type="component" value="Chromosome II"/>
</dbReference>
<dbReference type="CDD" id="cd18793">
    <property type="entry name" value="SF2_C_SNF"/>
    <property type="match status" value="1"/>
</dbReference>
<dbReference type="InterPro" id="IPR056026">
    <property type="entry name" value="DUF7607"/>
</dbReference>